<evidence type="ECO:0000313" key="1">
    <source>
        <dbReference type="EMBL" id="SVA57210.1"/>
    </source>
</evidence>
<feature type="non-terminal residue" evidence="1">
    <location>
        <position position="1"/>
    </location>
</feature>
<organism evidence="1">
    <name type="scientific">marine metagenome</name>
    <dbReference type="NCBI Taxonomy" id="408172"/>
    <lineage>
        <taxon>unclassified sequences</taxon>
        <taxon>metagenomes</taxon>
        <taxon>ecological metagenomes</taxon>
    </lineage>
</organism>
<proteinExistence type="predicted"/>
<dbReference type="Gene3D" id="3.30.700.10">
    <property type="entry name" value="Glycoprotein, Type 4 Pilin"/>
    <property type="match status" value="1"/>
</dbReference>
<dbReference type="AlphaFoldDB" id="A0A381WXP8"/>
<dbReference type="SUPFAM" id="SSF54523">
    <property type="entry name" value="Pili subunits"/>
    <property type="match status" value="1"/>
</dbReference>
<protein>
    <submittedName>
        <fullName evidence="1">Uncharacterized protein</fullName>
    </submittedName>
</protein>
<name>A0A381WXP8_9ZZZZ</name>
<accession>A0A381WXP8</accession>
<gene>
    <name evidence="1" type="ORF">METZ01_LOCUS110064</name>
</gene>
<dbReference type="InterPro" id="IPR045584">
    <property type="entry name" value="Pilin-like"/>
</dbReference>
<reference evidence="1" key="1">
    <citation type="submission" date="2018-05" db="EMBL/GenBank/DDBJ databases">
        <authorList>
            <person name="Lanie J.A."/>
            <person name="Ng W.-L."/>
            <person name="Kazmierczak K.M."/>
            <person name="Andrzejewski T.M."/>
            <person name="Davidsen T.M."/>
            <person name="Wayne K.J."/>
            <person name="Tettelin H."/>
            <person name="Glass J.I."/>
            <person name="Rusch D."/>
            <person name="Podicherti R."/>
            <person name="Tsui H.-C.T."/>
            <person name="Winkler M.E."/>
        </authorList>
    </citation>
    <scope>NUCLEOTIDE SEQUENCE</scope>
</reference>
<sequence>VVIAIIAILAAMLLPALAGAKEKGKQAYCINSLHQLDIIFHMYEDDNEGWLHHTPGGSPPNHGKWYMNPRMKAARKLIGSSATQWANPNSGDAYWGLAYYRYAGGNIRLWRCPAAKTSDEWREDGLRYGADFWLDASYGINGQFFNFGSDNKARRTRPRKRTDLISANETIIIQDAGEQKMDGGPSDNLAANGGAENLTQWKYSLAPLYPDIDWVSEWFRHGSGKPYGASCETLWADGHASPIRFTKDCGRSPSQGGGPDYMKGIHWYRGLPL</sequence>
<dbReference type="EMBL" id="UINC01013202">
    <property type="protein sequence ID" value="SVA57210.1"/>
    <property type="molecule type" value="Genomic_DNA"/>
</dbReference>